<feature type="transmembrane region" description="Helical" evidence="1">
    <location>
        <begin position="56"/>
        <end position="77"/>
    </location>
</feature>
<keyword evidence="1" id="KW-0472">Membrane</keyword>
<protein>
    <submittedName>
        <fullName evidence="2">Membrane protein</fullName>
    </submittedName>
</protein>
<evidence type="ECO:0000313" key="3">
    <source>
        <dbReference type="Proteomes" id="UP000259879"/>
    </source>
</evidence>
<name>A0A345L4X7_9CAUD</name>
<keyword evidence="1" id="KW-1133">Transmembrane helix</keyword>
<accession>A0A345L4X7</accession>
<dbReference type="KEGG" id="vg:65114671"/>
<keyword evidence="1" id="KW-0812">Transmembrane</keyword>
<dbReference type="GeneID" id="65114671"/>
<proteinExistence type="predicted"/>
<keyword evidence="3" id="KW-1185">Reference proteome</keyword>
<dbReference type="EMBL" id="MH536824">
    <property type="protein sequence ID" value="AXH50329.1"/>
    <property type="molecule type" value="Genomic_DNA"/>
</dbReference>
<gene>
    <name evidence="2" type="primary">49</name>
    <name evidence="2" type="ORF">SEA_NATB6_49</name>
</gene>
<sequence length="103" mass="10839">MTLPSIPPVPATEVVDQLRADLQAQPWFKRFSNTVSSAVGVLALVIWVAVTNGVQIDPAIQTGVGALLAVLTVLGVLKTPNGVTPRGVEKVEDAALTVAHRFE</sequence>
<evidence type="ECO:0000256" key="1">
    <source>
        <dbReference type="SAM" id="Phobius"/>
    </source>
</evidence>
<evidence type="ECO:0000313" key="2">
    <source>
        <dbReference type="EMBL" id="AXH50329.1"/>
    </source>
</evidence>
<dbReference type="Proteomes" id="UP000259879">
    <property type="component" value="Segment"/>
</dbReference>
<dbReference type="RefSeq" id="YP_010097010.1">
    <property type="nucleotide sequence ID" value="NC_055755.1"/>
</dbReference>
<reference evidence="2 3" key="1">
    <citation type="submission" date="2018-06" db="EMBL/GenBank/DDBJ databases">
        <authorList>
            <person name="Burkert N.A."/>
            <person name="Costello E."/>
            <person name="Grana D.J."/>
            <person name="Pejavara N.C."/>
            <person name="Picknally G.M."/>
            <person name="Christen E.M."/>
            <person name="Williams K.C."/>
            <person name="Merlino C.O."/>
            <person name="McCann M.P."/>
            <person name="Lee-Soety J.Y."/>
            <person name="Washington J.M."/>
            <person name="Garlena R.A."/>
            <person name="Russell D.A."/>
            <person name="Pope W.H."/>
            <person name="Jacobs-Sera D."/>
            <person name="Hendrix R.W."/>
            <person name="Hatfull G.F."/>
        </authorList>
    </citation>
    <scope>NUCLEOTIDE SEQUENCE [LARGE SCALE GENOMIC DNA]</scope>
</reference>
<feature type="transmembrane region" description="Helical" evidence="1">
    <location>
        <begin position="31"/>
        <end position="50"/>
    </location>
</feature>
<organism evidence="2 3">
    <name type="scientific">Gordonia phage NatB6</name>
    <dbReference type="NCBI Taxonomy" id="2250322"/>
    <lineage>
        <taxon>Viruses</taxon>
        <taxon>Duplodnaviria</taxon>
        <taxon>Heunggongvirae</taxon>
        <taxon>Uroviricota</taxon>
        <taxon>Caudoviricetes</taxon>
        <taxon>Zierdtviridae</taxon>
        <taxon>Emilbogenvirinae</taxon>
        <taxon>Foxborovirus</taxon>
        <taxon>Foxborovirus NatB6</taxon>
    </lineage>
</organism>